<comment type="similarity">
    <text evidence="1 4">Belongs to the bacterial ribosomal protein bL17 family.</text>
</comment>
<evidence type="ECO:0000313" key="6">
    <source>
        <dbReference type="EMBL" id="RIH77119.1"/>
    </source>
</evidence>
<organism evidence="6 7">
    <name type="scientific">Meiothermus taiwanensis</name>
    <dbReference type="NCBI Taxonomy" id="172827"/>
    <lineage>
        <taxon>Bacteria</taxon>
        <taxon>Thermotogati</taxon>
        <taxon>Deinococcota</taxon>
        <taxon>Deinococci</taxon>
        <taxon>Thermales</taxon>
        <taxon>Thermaceae</taxon>
        <taxon>Meiothermus</taxon>
    </lineage>
</organism>
<sequence length="161" mass="18287">MRHQKAGRKLNRNSSHRVALFRNLAKSLLLSENGRIVTTIPKAKELAGYMDSLITTAKKAPTLTVPEGVRFTKPKDKNGQERPLKEGERMATPEELAAYAQRNHLRRLVLRDLHDPKLVKKLFEEIAPRYADRPGGYTRVLKLAERRRGDGTQLAVVELVK</sequence>
<evidence type="ECO:0000256" key="5">
    <source>
        <dbReference type="SAM" id="MobiDB-lite"/>
    </source>
</evidence>
<dbReference type="InterPro" id="IPR000456">
    <property type="entry name" value="Ribosomal_bL17"/>
</dbReference>
<name>A0A399E0P0_9DEIN</name>
<dbReference type="RefSeq" id="WP_027888556.1">
    <property type="nucleotide sequence ID" value="NZ_JBHSXZ010000037.1"/>
</dbReference>
<dbReference type="AlphaFoldDB" id="A0A399E0P0"/>
<proteinExistence type="inferred from homology"/>
<dbReference type="HAMAP" id="MF_01368">
    <property type="entry name" value="Ribosomal_bL17"/>
    <property type="match status" value="1"/>
</dbReference>
<evidence type="ECO:0000256" key="2">
    <source>
        <dbReference type="ARBA" id="ARBA00022980"/>
    </source>
</evidence>
<dbReference type="SUPFAM" id="SSF64263">
    <property type="entry name" value="Prokaryotic ribosomal protein L17"/>
    <property type="match status" value="1"/>
</dbReference>
<keyword evidence="3 4" id="KW-0687">Ribonucleoprotein</keyword>
<accession>A0A399E0P0</accession>
<dbReference type="PROSITE" id="PS01167">
    <property type="entry name" value="RIBOSOMAL_L17"/>
    <property type="match status" value="1"/>
</dbReference>
<protein>
    <recommendedName>
        <fullName evidence="4">Large ribosomal subunit protein bL17</fullName>
    </recommendedName>
</protein>
<dbReference type="GO" id="GO:0003735">
    <property type="term" value="F:structural constituent of ribosome"/>
    <property type="evidence" value="ECO:0007669"/>
    <property type="project" value="InterPro"/>
</dbReference>
<dbReference type="Gene3D" id="3.90.1030.10">
    <property type="entry name" value="Ribosomal protein L17"/>
    <property type="match status" value="1"/>
</dbReference>
<dbReference type="PANTHER" id="PTHR14413:SF16">
    <property type="entry name" value="LARGE RIBOSOMAL SUBUNIT PROTEIN BL17M"/>
    <property type="match status" value="1"/>
</dbReference>
<feature type="region of interest" description="Disordered" evidence="5">
    <location>
        <begin position="66"/>
        <end position="88"/>
    </location>
</feature>
<dbReference type="Proteomes" id="UP000266089">
    <property type="component" value="Unassembled WGS sequence"/>
</dbReference>
<feature type="compositionally biased region" description="Basic and acidic residues" evidence="5">
    <location>
        <begin position="73"/>
        <end position="88"/>
    </location>
</feature>
<dbReference type="EMBL" id="QWKX01000031">
    <property type="protein sequence ID" value="RIH77119.1"/>
    <property type="molecule type" value="Genomic_DNA"/>
</dbReference>
<dbReference type="OrthoDB" id="9809073at2"/>
<reference evidence="6 7" key="1">
    <citation type="submission" date="2018-08" db="EMBL/GenBank/DDBJ databases">
        <title>Meiothermus cateniformans JCM 15151 genome sequencing project.</title>
        <authorList>
            <person name="Da Costa M.S."/>
            <person name="Albuquerque L."/>
            <person name="Raposo P."/>
            <person name="Froufe H.J.C."/>
            <person name="Barroso C.S."/>
            <person name="Egas C."/>
        </authorList>
    </citation>
    <scope>NUCLEOTIDE SEQUENCE [LARGE SCALE GENOMIC DNA]</scope>
    <source>
        <strain evidence="6 7">JCM 15151</strain>
    </source>
</reference>
<dbReference type="Pfam" id="PF01196">
    <property type="entry name" value="Ribosomal_L17"/>
    <property type="match status" value="1"/>
</dbReference>
<dbReference type="InterPro" id="IPR036373">
    <property type="entry name" value="Ribosomal_bL17_sf"/>
</dbReference>
<dbReference type="GO" id="GO:0006412">
    <property type="term" value="P:translation"/>
    <property type="evidence" value="ECO:0007669"/>
    <property type="project" value="UniProtKB-UniRule"/>
</dbReference>
<evidence type="ECO:0000313" key="7">
    <source>
        <dbReference type="Proteomes" id="UP000266089"/>
    </source>
</evidence>
<dbReference type="GO" id="GO:0022625">
    <property type="term" value="C:cytosolic large ribosomal subunit"/>
    <property type="evidence" value="ECO:0007669"/>
    <property type="project" value="TreeGrafter"/>
</dbReference>
<comment type="caution">
    <text evidence="6">The sequence shown here is derived from an EMBL/GenBank/DDBJ whole genome shotgun (WGS) entry which is preliminary data.</text>
</comment>
<evidence type="ECO:0000256" key="3">
    <source>
        <dbReference type="ARBA" id="ARBA00023274"/>
    </source>
</evidence>
<dbReference type="InterPro" id="IPR047859">
    <property type="entry name" value="Ribosomal_bL17_CS"/>
</dbReference>
<gene>
    <name evidence="4 6" type="primary">rplQ</name>
    <name evidence="6" type="ORF">Mcate_01481</name>
</gene>
<evidence type="ECO:0000256" key="4">
    <source>
        <dbReference type="HAMAP-Rule" id="MF_01368"/>
    </source>
</evidence>
<evidence type="ECO:0000256" key="1">
    <source>
        <dbReference type="ARBA" id="ARBA00008777"/>
    </source>
</evidence>
<keyword evidence="2 4" id="KW-0689">Ribosomal protein</keyword>
<dbReference type="PANTHER" id="PTHR14413">
    <property type="entry name" value="RIBOSOMAL PROTEIN L17"/>
    <property type="match status" value="1"/>
</dbReference>
<comment type="subunit">
    <text evidence="4">Part of the 50S ribosomal subunit. Contacts protein L32.</text>
</comment>